<dbReference type="InterPro" id="IPR041816">
    <property type="entry name" value="Dbr1_N"/>
</dbReference>
<dbReference type="OrthoDB" id="407609at2759"/>
<evidence type="ECO:0000256" key="13">
    <source>
        <dbReference type="SAM" id="MobiDB-lite"/>
    </source>
</evidence>
<comment type="caution">
    <text evidence="15">The sequence shown here is derived from an EMBL/GenBank/DDBJ whole genome shotgun (WGS) entry which is preliminary data.</text>
</comment>
<keyword evidence="16" id="KW-1185">Reference proteome</keyword>
<gene>
    <name evidence="15" type="ORF">CLIB1423_24S01134</name>
</gene>
<sequence>MVKVAVVGCCHGELDKIYSSVSNSSVDLLLICGDFQAIRNRADLDTISVPNKYKRLGDFNKYYSGIKVAPVLTIFIGGNHECSSYLKELKYGGFVAPNIYYLGEFGAVMYKGLRITGVSGIWNEYSFMQRNSDYLDTNLPYNNSTIRSIYHIKAKTFLKSYLMRDAKHHIDIALSHDWPKDIVHHGNLAQLLRFKPFFKDDINSGKLGNPLAKILVHRLRARYWFSGHLHVRFQARVPHTNLKRSASSSGENPANKRPTINSEEIELDMDALVELKTNANEIELDMDSPANETKNANEINLDMNDDDQSNESVKKSHTLAFTPAVTEFLALDKCVAKRKFIEFLHIDPIREDHSNNLYYDKRSIAVNKVIEDFAQERKNSPWTNITKGQLLNIDNELREIVLELEEQVDYEYQKLDALPNEKFVIEQERFKIIAPVEGESKTPLKIWDNNQTEYYVKEFL</sequence>
<evidence type="ECO:0000259" key="14">
    <source>
        <dbReference type="SMART" id="SM01124"/>
    </source>
</evidence>
<keyword evidence="6" id="KW-0507">mRNA processing</keyword>
<keyword evidence="10" id="KW-0408">Iron</keyword>
<name>A0A9P0QTF9_9ASCO</name>
<keyword evidence="8" id="KW-0378">Hydrolase</keyword>
<reference evidence="15" key="1">
    <citation type="submission" date="2022-03" db="EMBL/GenBank/DDBJ databases">
        <authorList>
            <person name="Legras J.-L."/>
            <person name="Devillers H."/>
            <person name="Grondin C."/>
        </authorList>
    </citation>
    <scope>NUCLEOTIDE SEQUENCE</scope>
    <source>
        <strain evidence="15">CLIB 1423</strain>
    </source>
</reference>
<evidence type="ECO:0000256" key="8">
    <source>
        <dbReference type="ARBA" id="ARBA00022801"/>
    </source>
</evidence>
<evidence type="ECO:0000256" key="5">
    <source>
        <dbReference type="ARBA" id="ARBA00006045"/>
    </source>
</evidence>
<comment type="cofactor">
    <cofactor evidence="2">
        <name>Zn(2+)</name>
        <dbReference type="ChEBI" id="CHEBI:29105"/>
    </cofactor>
</comment>
<keyword evidence="11" id="KW-0464">Manganese</keyword>
<accession>A0A9P0QTF9</accession>
<feature type="region of interest" description="Disordered" evidence="13">
    <location>
        <begin position="242"/>
        <end position="261"/>
    </location>
</feature>
<protein>
    <submittedName>
        <fullName evidence="15">Lariat debranching enzyme</fullName>
    </submittedName>
</protein>
<dbReference type="GO" id="GO:0008419">
    <property type="term" value="F:RNA lariat debranching enzyme activity"/>
    <property type="evidence" value="ECO:0007669"/>
    <property type="project" value="TreeGrafter"/>
</dbReference>
<dbReference type="Pfam" id="PF05011">
    <property type="entry name" value="DBR1"/>
    <property type="match status" value="1"/>
</dbReference>
<dbReference type="CDD" id="cd00844">
    <property type="entry name" value="MPP_Dbr1_N"/>
    <property type="match status" value="1"/>
</dbReference>
<evidence type="ECO:0000256" key="9">
    <source>
        <dbReference type="ARBA" id="ARBA00022833"/>
    </source>
</evidence>
<dbReference type="Pfam" id="PF00149">
    <property type="entry name" value="Metallophos"/>
    <property type="match status" value="1"/>
</dbReference>
<evidence type="ECO:0000256" key="4">
    <source>
        <dbReference type="ARBA" id="ARBA00004123"/>
    </source>
</evidence>
<dbReference type="PANTHER" id="PTHR12849:SF0">
    <property type="entry name" value="LARIAT DEBRANCHING ENZYME"/>
    <property type="match status" value="1"/>
</dbReference>
<dbReference type="InterPro" id="IPR029052">
    <property type="entry name" value="Metallo-depent_PP-like"/>
</dbReference>
<evidence type="ECO:0000256" key="12">
    <source>
        <dbReference type="ARBA" id="ARBA00023242"/>
    </source>
</evidence>
<evidence type="ECO:0000256" key="2">
    <source>
        <dbReference type="ARBA" id="ARBA00001947"/>
    </source>
</evidence>
<organism evidence="15 16">
    <name type="scientific">[Candida] railenensis</name>
    <dbReference type="NCBI Taxonomy" id="45579"/>
    <lineage>
        <taxon>Eukaryota</taxon>
        <taxon>Fungi</taxon>
        <taxon>Dikarya</taxon>
        <taxon>Ascomycota</taxon>
        <taxon>Saccharomycotina</taxon>
        <taxon>Pichiomycetes</taxon>
        <taxon>Debaryomycetaceae</taxon>
        <taxon>Kurtzmaniella</taxon>
    </lineage>
</organism>
<dbReference type="SMART" id="SM01124">
    <property type="entry name" value="DBR1"/>
    <property type="match status" value="1"/>
</dbReference>
<evidence type="ECO:0000313" key="15">
    <source>
        <dbReference type="EMBL" id="CAH2355325.1"/>
    </source>
</evidence>
<evidence type="ECO:0000256" key="7">
    <source>
        <dbReference type="ARBA" id="ARBA00022723"/>
    </source>
</evidence>
<comment type="similarity">
    <text evidence="5">Belongs to the lariat debranching enzyme family.</text>
</comment>
<evidence type="ECO:0000256" key="1">
    <source>
        <dbReference type="ARBA" id="ARBA00001936"/>
    </source>
</evidence>
<feature type="compositionally biased region" description="Polar residues" evidence="13">
    <location>
        <begin position="243"/>
        <end position="261"/>
    </location>
</feature>
<comment type="subcellular location">
    <subcellularLocation>
        <location evidence="4">Nucleus</location>
    </subcellularLocation>
</comment>
<dbReference type="GO" id="GO:0046872">
    <property type="term" value="F:metal ion binding"/>
    <property type="evidence" value="ECO:0007669"/>
    <property type="project" value="UniProtKB-KW"/>
</dbReference>
<evidence type="ECO:0000256" key="3">
    <source>
        <dbReference type="ARBA" id="ARBA00001954"/>
    </source>
</evidence>
<keyword evidence="7" id="KW-0479">Metal-binding</keyword>
<dbReference type="InterPro" id="IPR007708">
    <property type="entry name" value="DBR1_C"/>
</dbReference>
<dbReference type="Gene3D" id="3.60.21.10">
    <property type="match status" value="1"/>
</dbReference>
<dbReference type="GO" id="GO:0005634">
    <property type="term" value="C:nucleus"/>
    <property type="evidence" value="ECO:0007669"/>
    <property type="project" value="UniProtKB-SubCell"/>
</dbReference>
<evidence type="ECO:0000256" key="11">
    <source>
        <dbReference type="ARBA" id="ARBA00023211"/>
    </source>
</evidence>
<dbReference type="EMBL" id="CAKXYY010000024">
    <property type="protein sequence ID" value="CAH2355325.1"/>
    <property type="molecule type" value="Genomic_DNA"/>
</dbReference>
<dbReference type="AlphaFoldDB" id="A0A9P0QTF9"/>
<evidence type="ECO:0000313" key="16">
    <source>
        <dbReference type="Proteomes" id="UP000837801"/>
    </source>
</evidence>
<proteinExistence type="inferred from homology"/>
<keyword evidence="9" id="KW-0862">Zinc</keyword>
<dbReference type="GO" id="GO:0000398">
    <property type="term" value="P:mRNA splicing, via spliceosome"/>
    <property type="evidence" value="ECO:0007669"/>
    <property type="project" value="TreeGrafter"/>
</dbReference>
<dbReference type="Proteomes" id="UP000837801">
    <property type="component" value="Unassembled WGS sequence"/>
</dbReference>
<evidence type="ECO:0000256" key="6">
    <source>
        <dbReference type="ARBA" id="ARBA00022664"/>
    </source>
</evidence>
<dbReference type="SUPFAM" id="SSF56300">
    <property type="entry name" value="Metallo-dependent phosphatases"/>
    <property type="match status" value="1"/>
</dbReference>
<keyword evidence="12" id="KW-0539">Nucleus</keyword>
<comment type="cofactor">
    <cofactor evidence="3">
        <name>Fe(2+)</name>
        <dbReference type="ChEBI" id="CHEBI:29033"/>
    </cofactor>
</comment>
<evidence type="ECO:0000256" key="10">
    <source>
        <dbReference type="ARBA" id="ARBA00023004"/>
    </source>
</evidence>
<dbReference type="InterPro" id="IPR004843">
    <property type="entry name" value="Calcineurin-like_PHP"/>
</dbReference>
<feature type="domain" description="Lariat debranching enzyme C-terminal" evidence="14">
    <location>
        <begin position="309"/>
        <end position="460"/>
    </location>
</feature>
<dbReference type="PANTHER" id="PTHR12849">
    <property type="entry name" value="RNA LARIAT DEBRANCHING ENZYME"/>
    <property type="match status" value="1"/>
</dbReference>
<comment type="cofactor">
    <cofactor evidence="1">
        <name>Mn(2+)</name>
        <dbReference type="ChEBI" id="CHEBI:29035"/>
    </cofactor>
</comment>